<dbReference type="GO" id="GO:0004300">
    <property type="term" value="F:enoyl-CoA hydratase activity"/>
    <property type="evidence" value="ECO:0007669"/>
    <property type="project" value="UniProtKB-EC"/>
</dbReference>
<sequence length="279" mass="30154">MTEHATATQAAEPADRTEDLLVTQEGGVATLTLNRERSRNAINIGMYRALPDLLRTLDADPDVKVVIIRGAGDKSFASGADIKEFEQERSDATKAKNYNEKVAAAEHAIEEMSKPTIAMIHGFCIGGGAGLALSCDIRFADTNAKFAITPAKLGLVYSLESTKRVVDLAGPSRAKWILMSGLQIQAQRALELGLFDELLAPEELETYTYEFAATVASRAQFSVRAGKVMVGKVTTGQVADDQATLDLRNSSFDTVDFAEGVRSFMEKRPPVFTWTGADG</sequence>
<dbReference type="EMBL" id="VFOP01000001">
    <property type="protein sequence ID" value="TQL50488.1"/>
    <property type="molecule type" value="Genomic_DNA"/>
</dbReference>
<dbReference type="InterPro" id="IPR018376">
    <property type="entry name" value="Enoyl-CoA_hyd/isom_CS"/>
</dbReference>
<dbReference type="InterPro" id="IPR029045">
    <property type="entry name" value="ClpP/crotonase-like_dom_sf"/>
</dbReference>
<dbReference type="PANTHER" id="PTHR11941">
    <property type="entry name" value="ENOYL-COA HYDRATASE-RELATED"/>
    <property type="match status" value="1"/>
</dbReference>
<evidence type="ECO:0000256" key="5">
    <source>
        <dbReference type="RuleBase" id="RU003707"/>
    </source>
</evidence>
<keyword evidence="7" id="KW-1185">Reference proteome</keyword>
<reference evidence="6 7" key="1">
    <citation type="submission" date="2019-06" db="EMBL/GenBank/DDBJ databases">
        <title>Sequencing the genomes of 1000 actinobacteria strains.</title>
        <authorList>
            <person name="Klenk H.-P."/>
        </authorList>
    </citation>
    <scope>NUCLEOTIDE SEQUENCE [LARGE SCALE GENOMIC DNA]</scope>
    <source>
        <strain evidence="6 7">DSM 12335</strain>
    </source>
</reference>
<evidence type="ECO:0000313" key="7">
    <source>
        <dbReference type="Proteomes" id="UP000319516"/>
    </source>
</evidence>
<comment type="similarity">
    <text evidence="1 5">Belongs to the enoyl-CoA hydratase/isomerase family.</text>
</comment>
<dbReference type="PANTHER" id="PTHR11941:SF54">
    <property type="entry name" value="ENOYL-COA HYDRATASE, MITOCHONDRIAL"/>
    <property type="match status" value="1"/>
</dbReference>
<evidence type="ECO:0000256" key="1">
    <source>
        <dbReference type="ARBA" id="ARBA00005254"/>
    </source>
</evidence>
<dbReference type="Gene3D" id="3.90.226.10">
    <property type="entry name" value="2-enoyl-CoA Hydratase, Chain A, domain 1"/>
    <property type="match status" value="1"/>
</dbReference>
<keyword evidence="2" id="KW-0456">Lyase</keyword>
<proteinExistence type="inferred from homology"/>
<dbReference type="InterPro" id="IPR014748">
    <property type="entry name" value="Enoyl-CoA_hydra_C"/>
</dbReference>
<organism evidence="6 7">
    <name type="scientific">Ornithinicoccus hortensis</name>
    <dbReference type="NCBI Taxonomy" id="82346"/>
    <lineage>
        <taxon>Bacteria</taxon>
        <taxon>Bacillati</taxon>
        <taxon>Actinomycetota</taxon>
        <taxon>Actinomycetes</taxon>
        <taxon>Micrococcales</taxon>
        <taxon>Intrasporangiaceae</taxon>
        <taxon>Ornithinicoccus</taxon>
    </lineage>
</organism>
<comment type="caution">
    <text evidence="6">The sequence shown here is derived from an EMBL/GenBank/DDBJ whole genome shotgun (WGS) entry which is preliminary data.</text>
</comment>
<evidence type="ECO:0000313" key="6">
    <source>
        <dbReference type="EMBL" id="TQL50488.1"/>
    </source>
</evidence>
<dbReference type="SUPFAM" id="SSF52096">
    <property type="entry name" value="ClpP/crotonase"/>
    <property type="match status" value="1"/>
</dbReference>
<dbReference type="Gene3D" id="1.10.12.10">
    <property type="entry name" value="Lyase 2-enoyl-coa Hydratase, Chain A, domain 2"/>
    <property type="match status" value="1"/>
</dbReference>
<dbReference type="CDD" id="cd06558">
    <property type="entry name" value="crotonase-like"/>
    <property type="match status" value="1"/>
</dbReference>
<dbReference type="RefSeq" id="WP_141784619.1">
    <property type="nucleotide sequence ID" value="NZ_BAAAIK010000002.1"/>
</dbReference>
<evidence type="ECO:0000256" key="2">
    <source>
        <dbReference type="ARBA" id="ARBA00023239"/>
    </source>
</evidence>
<protein>
    <submittedName>
        <fullName evidence="6">Enoyl-CoA hydratase/carnithine racemase</fullName>
    </submittedName>
</protein>
<dbReference type="GO" id="GO:0006635">
    <property type="term" value="P:fatty acid beta-oxidation"/>
    <property type="evidence" value="ECO:0007669"/>
    <property type="project" value="TreeGrafter"/>
</dbReference>
<evidence type="ECO:0000256" key="4">
    <source>
        <dbReference type="ARBA" id="ARBA00023717"/>
    </source>
</evidence>
<dbReference type="AlphaFoldDB" id="A0A542YQX7"/>
<dbReference type="Proteomes" id="UP000319516">
    <property type="component" value="Unassembled WGS sequence"/>
</dbReference>
<accession>A0A542YQX7</accession>
<dbReference type="PROSITE" id="PS00166">
    <property type="entry name" value="ENOYL_COA_HYDRATASE"/>
    <property type="match status" value="1"/>
</dbReference>
<comment type="catalytic activity">
    <reaction evidence="3">
        <text>a (3S)-3-hydroxyacyl-CoA = a (2E)-enoyl-CoA + H2O</text>
        <dbReference type="Rhea" id="RHEA:16105"/>
        <dbReference type="ChEBI" id="CHEBI:15377"/>
        <dbReference type="ChEBI" id="CHEBI:57318"/>
        <dbReference type="ChEBI" id="CHEBI:58856"/>
        <dbReference type="EC" id="4.2.1.17"/>
    </reaction>
</comment>
<name>A0A542YQX7_9MICO</name>
<comment type="catalytic activity">
    <reaction evidence="4">
        <text>a 4-saturated-(3S)-3-hydroxyacyl-CoA = a (3E)-enoyl-CoA + H2O</text>
        <dbReference type="Rhea" id="RHEA:20724"/>
        <dbReference type="ChEBI" id="CHEBI:15377"/>
        <dbReference type="ChEBI" id="CHEBI:58521"/>
        <dbReference type="ChEBI" id="CHEBI:137480"/>
        <dbReference type="EC" id="4.2.1.17"/>
    </reaction>
</comment>
<evidence type="ECO:0000256" key="3">
    <source>
        <dbReference type="ARBA" id="ARBA00023709"/>
    </source>
</evidence>
<gene>
    <name evidence="6" type="ORF">FB467_1599</name>
</gene>
<dbReference type="Pfam" id="PF00378">
    <property type="entry name" value="ECH_1"/>
    <property type="match status" value="1"/>
</dbReference>
<dbReference type="OrthoDB" id="4608673at2"/>
<dbReference type="InterPro" id="IPR001753">
    <property type="entry name" value="Enoyl-CoA_hydra/iso"/>
</dbReference>